<gene>
    <name evidence="11" type="ORF">PF001_g4965</name>
    <name evidence="10" type="ORF">PF002_g6435</name>
    <name evidence="9" type="ORF">PF004_g5517</name>
    <name evidence="8" type="ORF">PF005_g6548</name>
    <name evidence="7" type="ORF">PF006_g5024</name>
    <name evidence="5" type="ORF">PF007_g6790</name>
    <name evidence="12" type="ORF">PF008_g6217</name>
    <name evidence="3" type="ORF">PF009_g7328</name>
    <name evidence="6" type="ORF">PF010_g5895</name>
    <name evidence="4" type="ORF">PF011_g4656</name>
</gene>
<dbReference type="Proteomes" id="UP000441208">
    <property type="component" value="Unassembled WGS sequence"/>
</dbReference>
<dbReference type="EMBL" id="QXGA01000181">
    <property type="protein sequence ID" value="KAE9150610.1"/>
    <property type="molecule type" value="Genomic_DNA"/>
</dbReference>
<dbReference type="EMBL" id="QXFX01000227">
    <property type="protein sequence ID" value="KAE9124749.1"/>
    <property type="molecule type" value="Genomic_DNA"/>
</dbReference>
<name>A0A6A4A3H5_9STRA</name>
<protein>
    <recommendedName>
        <fullName evidence="2">Reverse transcriptase domain-containing protein</fullName>
    </recommendedName>
</protein>
<dbReference type="InterPro" id="IPR043128">
    <property type="entry name" value="Rev_trsase/Diguanyl_cyclase"/>
</dbReference>
<evidence type="ECO:0000313" key="11">
    <source>
        <dbReference type="EMBL" id="KAE9321321.1"/>
    </source>
</evidence>
<evidence type="ECO:0000313" key="3">
    <source>
        <dbReference type="EMBL" id="KAE8942923.1"/>
    </source>
</evidence>
<sequence>MMNPGAASSGTGTGAPPDPEVEMEADFSESRLSTEQKSLFRSELSRFWDMFVESSKKPERMDLLKFLVDTGDSPPMKQKPYRVSYAEGEIMEAEIQQYLELGYVLESNSPWASPVLMIRKPDGGIRFCIDYRKMNAVTVKDCYPMPFIDDILDVLSGSKLFSTMDNSSGYWNVLMHEDSIAKTAFTCKYGLFKWLVIPFGLCNAVAAFERPFWLT</sequence>
<dbReference type="Gene3D" id="3.10.10.10">
    <property type="entry name" value="HIV Type 1 Reverse Transcriptase, subunit A, domain 1"/>
    <property type="match status" value="1"/>
</dbReference>
<evidence type="ECO:0000313" key="15">
    <source>
        <dbReference type="Proteomes" id="UP000437068"/>
    </source>
</evidence>
<feature type="region of interest" description="Disordered" evidence="1">
    <location>
        <begin position="1"/>
        <end position="33"/>
    </location>
</feature>
<dbReference type="EMBL" id="QXGD01000224">
    <property type="protein sequence ID" value="KAE9247091.1"/>
    <property type="molecule type" value="Genomic_DNA"/>
</dbReference>
<dbReference type="SUPFAM" id="SSF56672">
    <property type="entry name" value="DNA/RNA polymerases"/>
    <property type="match status" value="1"/>
</dbReference>
<dbReference type="Proteomes" id="UP000476176">
    <property type="component" value="Unassembled WGS sequence"/>
</dbReference>
<dbReference type="PANTHER" id="PTHR24559">
    <property type="entry name" value="TRANSPOSON TY3-I GAG-POL POLYPROTEIN"/>
    <property type="match status" value="1"/>
</dbReference>
<evidence type="ECO:0000313" key="5">
    <source>
        <dbReference type="EMBL" id="KAE9124232.1"/>
    </source>
</evidence>
<dbReference type="Proteomes" id="UP000440367">
    <property type="component" value="Unassembled WGS sequence"/>
</dbReference>
<dbReference type="EMBL" id="QXFY01000241">
    <property type="protein sequence ID" value="KAE9350882.1"/>
    <property type="molecule type" value="Genomic_DNA"/>
</dbReference>
<dbReference type="InterPro" id="IPR000477">
    <property type="entry name" value="RT_dom"/>
</dbReference>
<dbReference type="Proteomes" id="UP000488956">
    <property type="component" value="Unassembled WGS sequence"/>
</dbReference>
<reference evidence="13 14" key="1">
    <citation type="submission" date="2018-08" db="EMBL/GenBank/DDBJ databases">
        <title>Genomic investigation of the strawberry pathogen Phytophthora fragariae indicates pathogenicity is determined by transcriptional variation in three key races.</title>
        <authorList>
            <person name="Adams T.M."/>
            <person name="Armitage A.D."/>
            <person name="Sobczyk M.K."/>
            <person name="Bates H.J."/>
            <person name="Dunwell J.M."/>
            <person name="Nellist C.F."/>
            <person name="Harrison R.J."/>
        </authorList>
    </citation>
    <scope>NUCLEOTIDE SEQUENCE [LARGE SCALE GENOMIC DNA]</scope>
    <source>
        <strain evidence="11 15">A4</strain>
        <strain evidence="10 16">BC-1</strain>
        <strain evidence="9 20">BC-23</strain>
        <strain evidence="8 14">NOV-27</strain>
        <strain evidence="7 17">NOV-5</strain>
        <strain evidence="5 18">NOV-71</strain>
        <strain evidence="12 21">NOV-77</strain>
        <strain evidence="3 13">NOV-9</strain>
        <strain evidence="6 22">ONT-3</strain>
        <strain evidence="4 19">SCRP245</strain>
    </source>
</reference>
<evidence type="ECO:0000313" key="20">
    <source>
        <dbReference type="Proteomes" id="UP000476176"/>
    </source>
</evidence>
<comment type="caution">
    <text evidence="10">The sequence shown here is derived from an EMBL/GenBank/DDBJ whole genome shotgun (WGS) entry which is preliminary data.</text>
</comment>
<proteinExistence type="predicted"/>
<evidence type="ECO:0000313" key="22">
    <source>
        <dbReference type="Proteomes" id="UP000488956"/>
    </source>
</evidence>
<dbReference type="CDD" id="cd01647">
    <property type="entry name" value="RT_LTR"/>
    <property type="match status" value="1"/>
</dbReference>
<evidence type="ECO:0000313" key="7">
    <source>
        <dbReference type="EMBL" id="KAE9150610.1"/>
    </source>
</evidence>
<evidence type="ECO:0000313" key="18">
    <source>
        <dbReference type="Proteomes" id="UP000441208"/>
    </source>
</evidence>
<evidence type="ECO:0000313" key="19">
    <source>
        <dbReference type="Proteomes" id="UP000460718"/>
    </source>
</evidence>
<keyword evidence="14" id="KW-1185">Reference proteome</keyword>
<feature type="compositionally biased region" description="Low complexity" evidence="1">
    <location>
        <begin position="1"/>
        <end position="10"/>
    </location>
</feature>
<dbReference type="Gene3D" id="3.30.70.270">
    <property type="match status" value="1"/>
</dbReference>
<evidence type="ECO:0000313" key="8">
    <source>
        <dbReference type="EMBL" id="KAE9222815.1"/>
    </source>
</evidence>
<evidence type="ECO:0000313" key="14">
    <source>
        <dbReference type="Proteomes" id="UP000433483"/>
    </source>
</evidence>
<dbReference type="InterPro" id="IPR043502">
    <property type="entry name" value="DNA/RNA_pol_sf"/>
</dbReference>
<dbReference type="PANTHER" id="PTHR24559:SF444">
    <property type="entry name" value="REVERSE TRANSCRIPTASE DOMAIN-CONTAINING PROTEIN"/>
    <property type="match status" value="1"/>
</dbReference>
<dbReference type="EMBL" id="QXGE01000177">
    <property type="protein sequence ID" value="KAE9321321.1"/>
    <property type="molecule type" value="Genomic_DNA"/>
</dbReference>
<dbReference type="Proteomes" id="UP000433483">
    <property type="component" value="Unassembled WGS sequence"/>
</dbReference>
<dbReference type="AlphaFoldDB" id="A0A6A4A3H5"/>
<feature type="domain" description="Reverse transcriptase" evidence="2">
    <location>
        <begin position="118"/>
        <end position="210"/>
    </location>
</feature>
<dbReference type="Proteomes" id="UP000486351">
    <property type="component" value="Unassembled WGS sequence"/>
</dbReference>
<dbReference type="Proteomes" id="UP000437068">
    <property type="component" value="Unassembled WGS sequence"/>
</dbReference>
<evidence type="ECO:0000313" key="4">
    <source>
        <dbReference type="EMBL" id="KAE9022026.1"/>
    </source>
</evidence>
<evidence type="ECO:0000313" key="10">
    <source>
        <dbReference type="EMBL" id="KAE9247091.1"/>
    </source>
</evidence>
<evidence type="ECO:0000256" key="1">
    <source>
        <dbReference type="SAM" id="MobiDB-lite"/>
    </source>
</evidence>
<dbReference type="InterPro" id="IPR053134">
    <property type="entry name" value="RNA-dir_DNA_polymerase"/>
</dbReference>
<evidence type="ECO:0000313" key="12">
    <source>
        <dbReference type="EMBL" id="KAE9350882.1"/>
    </source>
</evidence>
<organism evidence="10 16">
    <name type="scientific">Phytophthora fragariae</name>
    <dbReference type="NCBI Taxonomy" id="53985"/>
    <lineage>
        <taxon>Eukaryota</taxon>
        <taxon>Sar</taxon>
        <taxon>Stramenopiles</taxon>
        <taxon>Oomycota</taxon>
        <taxon>Peronosporomycetes</taxon>
        <taxon>Peronosporales</taxon>
        <taxon>Peronosporaceae</taxon>
        <taxon>Phytophthora</taxon>
    </lineage>
</organism>
<accession>A0A6A4A3H5</accession>
<evidence type="ECO:0000313" key="17">
    <source>
        <dbReference type="Proteomes" id="UP000440732"/>
    </source>
</evidence>
<dbReference type="EMBL" id="QXFW01000171">
    <property type="protein sequence ID" value="KAE9022026.1"/>
    <property type="molecule type" value="Genomic_DNA"/>
</dbReference>
<dbReference type="Pfam" id="PF00078">
    <property type="entry name" value="RVT_1"/>
    <property type="match status" value="1"/>
</dbReference>
<dbReference type="EMBL" id="QXGC01000208">
    <property type="protein sequence ID" value="KAE9244814.1"/>
    <property type="molecule type" value="Genomic_DNA"/>
</dbReference>
<dbReference type="Proteomes" id="UP000429523">
    <property type="component" value="Unassembled WGS sequence"/>
</dbReference>
<dbReference type="OrthoDB" id="420169at2759"/>
<evidence type="ECO:0000313" key="16">
    <source>
        <dbReference type="Proteomes" id="UP000440367"/>
    </source>
</evidence>
<evidence type="ECO:0000313" key="6">
    <source>
        <dbReference type="EMBL" id="KAE9124749.1"/>
    </source>
</evidence>
<evidence type="ECO:0000313" key="13">
    <source>
        <dbReference type="Proteomes" id="UP000429523"/>
    </source>
</evidence>
<evidence type="ECO:0000313" key="21">
    <source>
        <dbReference type="Proteomes" id="UP000486351"/>
    </source>
</evidence>
<dbReference type="EMBL" id="QXGB01000246">
    <property type="protein sequence ID" value="KAE9222815.1"/>
    <property type="molecule type" value="Genomic_DNA"/>
</dbReference>
<dbReference type="Proteomes" id="UP000460718">
    <property type="component" value="Unassembled WGS sequence"/>
</dbReference>
<dbReference type="EMBL" id="QXFZ01000260">
    <property type="protein sequence ID" value="KAE9124232.1"/>
    <property type="molecule type" value="Genomic_DNA"/>
</dbReference>
<dbReference type="Proteomes" id="UP000440732">
    <property type="component" value="Unassembled WGS sequence"/>
</dbReference>
<dbReference type="EMBL" id="QXGF01000280">
    <property type="protein sequence ID" value="KAE8942923.1"/>
    <property type="molecule type" value="Genomic_DNA"/>
</dbReference>
<evidence type="ECO:0000259" key="2">
    <source>
        <dbReference type="Pfam" id="PF00078"/>
    </source>
</evidence>
<evidence type="ECO:0000313" key="9">
    <source>
        <dbReference type="EMBL" id="KAE9244814.1"/>
    </source>
</evidence>